<proteinExistence type="predicted"/>
<dbReference type="Pfam" id="PF00560">
    <property type="entry name" value="LRR_1"/>
    <property type="match status" value="1"/>
</dbReference>
<dbReference type="EMBL" id="BSYO01000012">
    <property type="protein sequence ID" value="GMH12676.1"/>
    <property type="molecule type" value="Genomic_DNA"/>
</dbReference>
<dbReference type="Proteomes" id="UP001279734">
    <property type="component" value="Unassembled WGS sequence"/>
</dbReference>
<dbReference type="SUPFAM" id="SSF52058">
    <property type="entry name" value="L domain-like"/>
    <property type="match status" value="1"/>
</dbReference>
<protein>
    <recommendedName>
        <fullName evidence="6">Protein phosphatase 1 regulatory subunit 7</fullName>
    </recommendedName>
</protein>
<dbReference type="PANTHER" id="PTHR46652">
    <property type="entry name" value="LEUCINE-RICH REPEAT AND IQ DOMAIN-CONTAINING PROTEIN 1-RELATED"/>
    <property type="match status" value="1"/>
</dbReference>
<evidence type="ECO:0000256" key="2">
    <source>
        <dbReference type="ARBA" id="ARBA00022737"/>
    </source>
</evidence>
<dbReference type="SMART" id="SM00369">
    <property type="entry name" value="LRR_TYP"/>
    <property type="match status" value="3"/>
</dbReference>
<keyword evidence="1" id="KW-0433">Leucine-rich repeat</keyword>
<comment type="caution">
    <text evidence="4">The sequence shown here is derived from an EMBL/GenBank/DDBJ whole genome shotgun (WGS) entry which is preliminary data.</text>
</comment>
<evidence type="ECO:0000313" key="4">
    <source>
        <dbReference type="EMBL" id="GMH12676.1"/>
    </source>
</evidence>
<reference evidence="4" key="1">
    <citation type="submission" date="2023-05" db="EMBL/GenBank/DDBJ databases">
        <title>Nepenthes gracilis genome sequencing.</title>
        <authorList>
            <person name="Fukushima K."/>
        </authorList>
    </citation>
    <scope>NUCLEOTIDE SEQUENCE</scope>
    <source>
        <strain evidence="4">SING2019-196</strain>
    </source>
</reference>
<dbReference type="PROSITE" id="PS51450">
    <property type="entry name" value="LRR"/>
    <property type="match status" value="3"/>
</dbReference>
<gene>
    <name evidence="4" type="ORF">Nepgr_014517</name>
</gene>
<feature type="compositionally biased region" description="Basic and acidic residues" evidence="3">
    <location>
        <begin position="388"/>
        <end position="403"/>
    </location>
</feature>
<feature type="region of interest" description="Disordered" evidence="3">
    <location>
        <begin position="344"/>
        <end position="417"/>
    </location>
</feature>
<dbReference type="PANTHER" id="PTHR46652:SF7">
    <property type="entry name" value="LEUCINE-RICH REPEAT AND IQ DOMAIN-CONTAINING PROTEIN 1"/>
    <property type="match status" value="1"/>
</dbReference>
<keyword evidence="5" id="KW-1185">Reference proteome</keyword>
<dbReference type="Pfam" id="PF13855">
    <property type="entry name" value="LRR_8"/>
    <property type="match status" value="1"/>
</dbReference>
<evidence type="ECO:0000313" key="5">
    <source>
        <dbReference type="Proteomes" id="UP001279734"/>
    </source>
</evidence>
<dbReference type="InterPro" id="IPR050836">
    <property type="entry name" value="SDS22/Internalin_LRR"/>
</dbReference>
<evidence type="ECO:0008006" key="6">
    <source>
        <dbReference type="Google" id="ProtNLM"/>
    </source>
</evidence>
<feature type="compositionally biased region" description="Basic and acidic residues" evidence="3">
    <location>
        <begin position="300"/>
        <end position="329"/>
    </location>
</feature>
<evidence type="ECO:0000256" key="3">
    <source>
        <dbReference type="SAM" id="MobiDB-lite"/>
    </source>
</evidence>
<dbReference type="InterPro" id="IPR003591">
    <property type="entry name" value="Leu-rich_rpt_typical-subtyp"/>
</dbReference>
<feature type="region of interest" description="Disordered" evidence="3">
    <location>
        <begin position="283"/>
        <end position="329"/>
    </location>
</feature>
<dbReference type="Gene3D" id="3.80.10.10">
    <property type="entry name" value="Ribonuclease Inhibitor"/>
    <property type="match status" value="2"/>
</dbReference>
<name>A0AAD3XQD8_NEPGR</name>
<dbReference type="InterPro" id="IPR032675">
    <property type="entry name" value="LRR_dom_sf"/>
</dbReference>
<dbReference type="SMART" id="SM00365">
    <property type="entry name" value="LRR_SD22"/>
    <property type="match status" value="5"/>
</dbReference>
<dbReference type="AlphaFoldDB" id="A0AAD3XQD8"/>
<keyword evidence="2" id="KW-0677">Repeat</keyword>
<dbReference type="InterPro" id="IPR001611">
    <property type="entry name" value="Leu-rich_rpt"/>
</dbReference>
<organism evidence="4 5">
    <name type="scientific">Nepenthes gracilis</name>
    <name type="common">Slender pitcher plant</name>
    <dbReference type="NCBI Taxonomy" id="150966"/>
    <lineage>
        <taxon>Eukaryota</taxon>
        <taxon>Viridiplantae</taxon>
        <taxon>Streptophyta</taxon>
        <taxon>Embryophyta</taxon>
        <taxon>Tracheophyta</taxon>
        <taxon>Spermatophyta</taxon>
        <taxon>Magnoliopsida</taxon>
        <taxon>eudicotyledons</taxon>
        <taxon>Gunneridae</taxon>
        <taxon>Pentapetalae</taxon>
        <taxon>Caryophyllales</taxon>
        <taxon>Nepenthaceae</taxon>
        <taxon>Nepenthes</taxon>
    </lineage>
</organism>
<feature type="compositionally biased region" description="Basic residues" evidence="3">
    <location>
        <begin position="404"/>
        <end position="417"/>
    </location>
</feature>
<sequence length="417" mass="46824">MVRLGPEAILKDEQTSDPNSITSLSLTHKALSDVSCLGDFKNLERLDLSFNNLTSLQGLESCLKLKWLSVVMNKLQSLKGVEGLNKLTVLNAGKNMLRSMDGVQNLANLRALILNDNEISSICKLDQMKDLNTLVLSRNPVRKFHGSLAKLKSITKISLSNCELAAIDSSIKDCTELKELRLAHNDIKALPAELAHARKLQNLDLGNNLITHWSDLKVLSSLHSLKNLNLLGNPIAEKDKLMKKIKKLVPSLRIFNVKPIDKFTKNEKGNLVEDPSISAAHDLGIENRGKKKSGYGDFNRVTKEGISRNSKGLDKDKHSSQKEFEVSDKLTEERVFGQNVSALKSKLKKNSKVEESDAILTDEKELKQEQRGDHPKKKKTPKESVMSRSRDDDLDNARDDGQKGKRREKRKHKRLKF</sequence>
<evidence type="ECO:0000256" key="1">
    <source>
        <dbReference type="ARBA" id="ARBA00022614"/>
    </source>
</evidence>
<feature type="compositionally biased region" description="Basic and acidic residues" evidence="3">
    <location>
        <begin position="351"/>
        <end position="373"/>
    </location>
</feature>
<accession>A0AAD3XQD8</accession>